<dbReference type="PANTHER" id="PTHR46599:SF3">
    <property type="entry name" value="PIGGYBAC TRANSPOSABLE ELEMENT-DERIVED PROTEIN 4"/>
    <property type="match status" value="1"/>
</dbReference>
<dbReference type="KEGG" id="goe:108864904"/>
<dbReference type="PANTHER" id="PTHR46599">
    <property type="entry name" value="PIGGYBAC TRANSPOSABLE ELEMENT-DERIVED PROTEIN 4"/>
    <property type="match status" value="1"/>
</dbReference>
<keyword evidence="2" id="KW-0862">Zinc</keyword>
<evidence type="ECO:0000256" key="1">
    <source>
        <dbReference type="ARBA" id="ARBA00022723"/>
    </source>
</evidence>
<reference evidence="5" key="1">
    <citation type="submission" date="2025-08" db="UniProtKB">
        <authorList>
            <consortium name="RefSeq"/>
        </authorList>
    </citation>
    <scope>IDENTIFICATION</scope>
</reference>
<evidence type="ECO:0000313" key="5">
    <source>
        <dbReference type="RefSeq" id="XP_028968650.1"/>
    </source>
</evidence>
<evidence type="ECO:0000259" key="3">
    <source>
        <dbReference type="PROSITE" id="PS50064"/>
    </source>
</evidence>
<dbReference type="AlphaFoldDB" id="A0AAJ7SIE9"/>
<keyword evidence="1" id="KW-0479">Metal-binding</keyword>
<name>A0AAJ7SIE9_9ACAR</name>
<dbReference type="GO" id="GO:0008270">
    <property type="term" value="F:zinc ion binding"/>
    <property type="evidence" value="ECO:0007669"/>
    <property type="project" value="InterPro"/>
</dbReference>
<dbReference type="GO" id="GO:0003677">
    <property type="term" value="F:DNA binding"/>
    <property type="evidence" value="ECO:0007669"/>
    <property type="project" value="InterPro"/>
</dbReference>
<dbReference type="PROSITE" id="PS50064">
    <property type="entry name" value="ZF_PARP_2"/>
    <property type="match status" value="1"/>
</dbReference>
<dbReference type="Pfam" id="PF13843">
    <property type="entry name" value="DDE_Tnp_1_7"/>
    <property type="match status" value="1"/>
</dbReference>
<accession>A0AAJ7SIE9</accession>
<sequence>MRKFLGLLMYMGLVKYPNITDYWRKDCLYRNELVASAMSRNRFQLLLRFIHFSDNEEADIADRSNKFIKILTLLQDKFCEAINPGEKLTIDETMIPFRGRLSFLQYMPGKSHKYGVKVFKLCNPDGYTFRMRVYTGKSDGISKSLPSGIVQELAEPYLDAGRTLTADNYFTSVPLAKNLLRRKTHFLGTLRSNRKHLPKSVVNSRLARDQVVGKMSNEGIVVGKWRDKRDVYFLTTKHDLRMVTLGRSRRDGVERAKPAAILEYNKTKQGVDKSDQMASYQSPLRKSIRWYHKVVFEILLNTAAVNSRIIFNELTGNNITMKNFREMIVQDFLGFQDRAPTPLMPRRDERHELIRSEGSDRRNRKKRGRCQNCYAKIAASQGRKAAQGLKRVNTMCGECEKWLCVPCFVKSH</sequence>
<proteinExistence type="predicted"/>
<evidence type="ECO:0000256" key="2">
    <source>
        <dbReference type="ARBA" id="ARBA00022833"/>
    </source>
</evidence>
<dbReference type="InterPro" id="IPR001510">
    <property type="entry name" value="Znf_PARP"/>
</dbReference>
<dbReference type="GeneID" id="108864904"/>
<evidence type="ECO:0000313" key="4">
    <source>
        <dbReference type="Proteomes" id="UP000694867"/>
    </source>
</evidence>
<protein>
    <submittedName>
        <fullName evidence="5">PiggyBac transposable element-derived protein 4-like</fullName>
    </submittedName>
</protein>
<dbReference type="InterPro" id="IPR029526">
    <property type="entry name" value="PGBD"/>
</dbReference>
<gene>
    <name evidence="5" type="primary">LOC108864904</name>
</gene>
<organism evidence="4 5">
    <name type="scientific">Galendromus occidentalis</name>
    <name type="common">western predatory mite</name>
    <dbReference type="NCBI Taxonomy" id="34638"/>
    <lineage>
        <taxon>Eukaryota</taxon>
        <taxon>Metazoa</taxon>
        <taxon>Ecdysozoa</taxon>
        <taxon>Arthropoda</taxon>
        <taxon>Chelicerata</taxon>
        <taxon>Arachnida</taxon>
        <taxon>Acari</taxon>
        <taxon>Parasitiformes</taxon>
        <taxon>Mesostigmata</taxon>
        <taxon>Gamasina</taxon>
        <taxon>Phytoseioidea</taxon>
        <taxon>Phytoseiidae</taxon>
        <taxon>Typhlodrominae</taxon>
        <taxon>Galendromus</taxon>
    </lineage>
</organism>
<dbReference type="RefSeq" id="XP_028968650.1">
    <property type="nucleotide sequence ID" value="XM_029112817.1"/>
</dbReference>
<keyword evidence="4" id="KW-1185">Reference proteome</keyword>
<dbReference type="Proteomes" id="UP000694867">
    <property type="component" value="Unplaced"/>
</dbReference>
<feature type="domain" description="PARP-type" evidence="3">
    <location>
        <begin position="364"/>
        <end position="412"/>
    </location>
</feature>